<protein>
    <submittedName>
        <fullName evidence="1">Uncharacterized protein</fullName>
    </submittedName>
</protein>
<accession>A0ACC0VFB6</accession>
<evidence type="ECO:0000313" key="1">
    <source>
        <dbReference type="EMBL" id="KAI9905154.1"/>
    </source>
</evidence>
<dbReference type="EMBL" id="CM047588">
    <property type="protein sequence ID" value="KAI9905154.1"/>
    <property type="molecule type" value="Genomic_DNA"/>
</dbReference>
<reference evidence="1 2" key="1">
    <citation type="journal article" date="2022" name="bioRxiv">
        <title>The genome of the oomycete Peronosclerospora sorghi, a cosmopolitan pathogen of maize and sorghum, is inflated with dispersed pseudogenes.</title>
        <authorList>
            <person name="Fletcher K."/>
            <person name="Martin F."/>
            <person name="Isakeit T."/>
            <person name="Cavanaugh K."/>
            <person name="Magill C."/>
            <person name="Michelmore R."/>
        </authorList>
    </citation>
    <scope>NUCLEOTIDE SEQUENCE [LARGE SCALE GENOMIC DNA]</scope>
    <source>
        <strain evidence="1">P6</strain>
    </source>
</reference>
<name>A0ACC0VFB6_9STRA</name>
<gene>
    <name evidence="1" type="ORF">PsorP6_013776</name>
</gene>
<keyword evidence="2" id="KW-1185">Reference proteome</keyword>
<evidence type="ECO:0000313" key="2">
    <source>
        <dbReference type="Proteomes" id="UP001163321"/>
    </source>
</evidence>
<sequence length="635" mass="71532">MPATASGSSQVTCTQADHAASLASSGRPFRVGSDGLPLLPCHDAPVDVAYVTEPMPPAVSHFGHVDSTEDVRKQLIALYSRTQQLQHMSEMTLRIDTELELLRRRCFAQRNSQWDNVTPDQFEFKPTPSDMWTPQPANEKLLLRKLKMDGVLDGSGKQFYPPDKKQEADVLEYVRDRPWPPAEFALKPVVKPSRGRSGKRKAATMGAVLDPVPVLAKTCRECKTQSTPLWRSQSRTIKVKTMFPNLAANLANAFVAQNMASIALPKTEGKMMEIEQQTKVDLCLECYLKLERADLFDKKRAEKKRGERRKKDLEKKKIKQHVPVPKKQQKKEHRKQELLQAATGDQVTEQVSGTPAEVILKFTKEEIEAATGSSNEKKKDRKRSRKEKKKKRHRQNRDQHEDSVGDELTPSPSPTQINEYMYEGRASDSYATAHTSELEVNRASSSKHGKTAVKPEVLDDDLYKIKEDEEFTVSRSSSRKRKSVQRTEPVVLDELPSTLKKRKTSSSRSHGLKQSSSSAPPAPALVPVPPVSSVKKRSRSRRELARERELRALGQYCPVCNEVYEDDDQDTFVCCDSCELWVHGACDPSLTQYVLVMSLSTLHLNINACYLFGREIIAAMANTEEKYICPLCAGR</sequence>
<comment type="caution">
    <text evidence="1">The sequence shown here is derived from an EMBL/GenBank/DDBJ whole genome shotgun (WGS) entry which is preliminary data.</text>
</comment>
<dbReference type="Proteomes" id="UP001163321">
    <property type="component" value="Chromosome 9"/>
</dbReference>
<organism evidence="1 2">
    <name type="scientific">Peronosclerospora sorghi</name>
    <dbReference type="NCBI Taxonomy" id="230839"/>
    <lineage>
        <taxon>Eukaryota</taxon>
        <taxon>Sar</taxon>
        <taxon>Stramenopiles</taxon>
        <taxon>Oomycota</taxon>
        <taxon>Peronosporomycetes</taxon>
        <taxon>Peronosporales</taxon>
        <taxon>Peronosporaceae</taxon>
        <taxon>Peronosclerospora</taxon>
    </lineage>
</organism>
<proteinExistence type="predicted"/>